<dbReference type="Proteomes" id="UP001163603">
    <property type="component" value="Chromosome 6"/>
</dbReference>
<evidence type="ECO:0000313" key="1">
    <source>
        <dbReference type="EMBL" id="KAJ0037431.1"/>
    </source>
</evidence>
<name>A0ACC0YJH3_9ROSI</name>
<proteinExistence type="predicted"/>
<sequence>MEALSGCNNRTLMTSDLGSNKLSGNLPDSLGQFKFDGMILEGIGQLTELNALRLYGNSWNGVITENNFKNLTRLNYLSFSCTSNLLVNVRQDWIPPFSIYTMAISDCHLGPAFPSWLRTQEEISELALSNAEISDTIPDWLWGLSPWRWWLDLSGNQLRGELPKSIHVNQTGALIDLGFNRLEGPIPINFGQELPILRSLALSQNHLTGSIPPSINKIRDLSFLDLSNNHLTGEIPSQWQRLEQLTVVDLSNNRLSDGFPSSLCSLPFLGGLKLSGNNLSGDLSIALQNCANIYALDLDNAKNLLQHAQLVNSNNLLGEVSTSLHNCSGLFLLDLGENRFLGTIPSAENVFYLSFLRLRVNVLTGKIPEELCQFPNLYILDLARNNLSGSIPRCIGNLIKFKYKATLSDGTLSTTQIPSPDHMELVLKGREYEYTNIIPLVDLIDLSSNNFTGEIPEEIRKLSFQGTLNLSLKQLTGKITDNIGSLQQLETRDFSRPSISNHDSFAFFESFERVI</sequence>
<accession>A0ACC0YJH3</accession>
<protein>
    <submittedName>
        <fullName evidence="1">Uncharacterized protein</fullName>
    </submittedName>
</protein>
<dbReference type="EMBL" id="CM047741">
    <property type="protein sequence ID" value="KAJ0037431.1"/>
    <property type="molecule type" value="Genomic_DNA"/>
</dbReference>
<organism evidence="1 2">
    <name type="scientific">Pistacia integerrima</name>
    <dbReference type="NCBI Taxonomy" id="434235"/>
    <lineage>
        <taxon>Eukaryota</taxon>
        <taxon>Viridiplantae</taxon>
        <taxon>Streptophyta</taxon>
        <taxon>Embryophyta</taxon>
        <taxon>Tracheophyta</taxon>
        <taxon>Spermatophyta</taxon>
        <taxon>Magnoliopsida</taxon>
        <taxon>eudicotyledons</taxon>
        <taxon>Gunneridae</taxon>
        <taxon>Pentapetalae</taxon>
        <taxon>rosids</taxon>
        <taxon>malvids</taxon>
        <taxon>Sapindales</taxon>
        <taxon>Anacardiaceae</taxon>
        <taxon>Pistacia</taxon>
    </lineage>
</organism>
<evidence type="ECO:0000313" key="2">
    <source>
        <dbReference type="Proteomes" id="UP001163603"/>
    </source>
</evidence>
<gene>
    <name evidence="1" type="ORF">Pint_23703</name>
</gene>
<reference evidence="2" key="1">
    <citation type="journal article" date="2023" name="G3 (Bethesda)">
        <title>Genome assembly and association tests identify interacting loci associated with vigor, precocity, and sex in interspecific pistachio rootstocks.</title>
        <authorList>
            <person name="Palmer W."/>
            <person name="Jacygrad E."/>
            <person name="Sagayaradj S."/>
            <person name="Cavanaugh K."/>
            <person name="Han R."/>
            <person name="Bertier L."/>
            <person name="Beede B."/>
            <person name="Kafkas S."/>
            <person name="Golino D."/>
            <person name="Preece J."/>
            <person name="Michelmore R."/>
        </authorList>
    </citation>
    <scope>NUCLEOTIDE SEQUENCE [LARGE SCALE GENOMIC DNA]</scope>
</reference>
<comment type="caution">
    <text evidence="1">The sequence shown here is derived from an EMBL/GenBank/DDBJ whole genome shotgun (WGS) entry which is preliminary data.</text>
</comment>
<keyword evidence="2" id="KW-1185">Reference proteome</keyword>